<evidence type="ECO:0000313" key="2">
    <source>
        <dbReference type="EMBL" id="MBC5651088.1"/>
    </source>
</evidence>
<accession>A0A8I0ADK7</accession>
<dbReference type="RefSeq" id="WP_186901257.1">
    <property type="nucleotide sequence ID" value="NZ_JACOOT010000019.1"/>
</dbReference>
<gene>
    <name evidence="2" type="ORF">H8S54_08205</name>
</gene>
<dbReference type="EMBL" id="JACOOT010000019">
    <property type="protein sequence ID" value="MBC5651088.1"/>
    <property type="molecule type" value="Genomic_DNA"/>
</dbReference>
<keyword evidence="1" id="KW-0812">Transmembrane</keyword>
<protein>
    <submittedName>
        <fullName evidence="2">Uncharacterized protein</fullName>
    </submittedName>
</protein>
<name>A0A8I0ADK7_9FIRM</name>
<comment type="caution">
    <text evidence="2">The sequence shown here is derived from an EMBL/GenBank/DDBJ whole genome shotgun (WGS) entry which is preliminary data.</text>
</comment>
<feature type="transmembrane region" description="Helical" evidence="1">
    <location>
        <begin position="31"/>
        <end position="51"/>
    </location>
</feature>
<keyword evidence="3" id="KW-1185">Reference proteome</keyword>
<evidence type="ECO:0000313" key="3">
    <source>
        <dbReference type="Proteomes" id="UP000652847"/>
    </source>
</evidence>
<dbReference type="AlphaFoldDB" id="A0A8I0ADK7"/>
<organism evidence="2 3">
    <name type="scientific">Blautia segnis</name>
    <dbReference type="NCBI Taxonomy" id="2763030"/>
    <lineage>
        <taxon>Bacteria</taxon>
        <taxon>Bacillati</taxon>
        <taxon>Bacillota</taxon>
        <taxon>Clostridia</taxon>
        <taxon>Lachnospirales</taxon>
        <taxon>Lachnospiraceae</taxon>
        <taxon>Blautia</taxon>
    </lineage>
</organism>
<keyword evidence="1" id="KW-0472">Membrane</keyword>
<feature type="transmembrane region" description="Helical" evidence="1">
    <location>
        <begin position="58"/>
        <end position="76"/>
    </location>
</feature>
<sequence>MFGKIGYVLRCGFDFLLITLGVLYISGPKSMGGTGINGLIGFLIWCAMICIDFKVSHLLGVGATYVIYFTFYIIKYGVTESIIYMIIAFLIIAFVIWGIHKLQS</sequence>
<evidence type="ECO:0000256" key="1">
    <source>
        <dbReference type="SAM" id="Phobius"/>
    </source>
</evidence>
<keyword evidence="1" id="KW-1133">Transmembrane helix</keyword>
<dbReference type="Proteomes" id="UP000652847">
    <property type="component" value="Unassembled WGS sequence"/>
</dbReference>
<feature type="transmembrane region" description="Helical" evidence="1">
    <location>
        <begin position="82"/>
        <end position="99"/>
    </location>
</feature>
<proteinExistence type="predicted"/>
<feature type="transmembrane region" description="Helical" evidence="1">
    <location>
        <begin position="7"/>
        <end position="25"/>
    </location>
</feature>
<reference evidence="2 3" key="1">
    <citation type="submission" date="2020-08" db="EMBL/GenBank/DDBJ databases">
        <title>Genome public.</title>
        <authorList>
            <person name="Liu C."/>
            <person name="Sun Q."/>
        </authorList>
    </citation>
    <scope>NUCLEOTIDE SEQUENCE [LARGE SCALE GENOMIC DNA]</scope>
    <source>
        <strain evidence="2 3">BX17</strain>
    </source>
</reference>